<dbReference type="InParanoid" id="C7Q987"/>
<evidence type="ECO:0000313" key="2">
    <source>
        <dbReference type="EMBL" id="ACU72407.1"/>
    </source>
</evidence>
<dbReference type="KEGG" id="cai:Caci_3501"/>
<dbReference type="InterPro" id="IPR012348">
    <property type="entry name" value="RNR-like"/>
</dbReference>
<dbReference type="CDD" id="cd00657">
    <property type="entry name" value="Ferritin_like"/>
    <property type="match status" value="1"/>
</dbReference>
<dbReference type="Gene3D" id="1.10.620.20">
    <property type="entry name" value="Ribonucleotide Reductase, subunit A"/>
    <property type="match status" value="1"/>
</dbReference>
<sequence length="430" mass="47497">MTVTTPTPADTDWTAPLGGTAVLAADYDTHDQQLLRLYALGKQRQWNSDSRLDWSRPVDPDNPLGMPDSFVWIAGSDLWDKLPTAEHSVLRRHAAAWASSQLLHGEQFSLVAVSKIAQTAPEADAKLFAATQIMDEARHTEVINRLLTEKIGLRYGLTGSLASLFENVVQDARWDFCALGVQVVLENLALATLTVQRDRTTEPLIRSLTTYVMQDEARHVAFGRIMLRRTYRDLTSAELREREDFVVESCWSLREGFVGEAIWNTLDYGAQECIAIARTSPALRQYRRRLFMRIVPALRDIGLFGPAVRDALEKMGVLGFAELDESPADSLDALDAAAEELDRSERAARQAEIEQIAELGAAAEAAEGAEAAGAAEGEGAEGAGTAGATDPAARAQNVRETRERRTSRTNRPNRVTRVTREDPSDQEPRR</sequence>
<name>C7Q987_CATAD</name>
<evidence type="ECO:0008006" key="4">
    <source>
        <dbReference type="Google" id="ProtNLM"/>
    </source>
</evidence>
<evidence type="ECO:0000256" key="1">
    <source>
        <dbReference type="SAM" id="MobiDB-lite"/>
    </source>
</evidence>
<evidence type="ECO:0000313" key="3">
    <source>
        <dbReference type="Proteomes" id="UP000000851"/>
    </source>
</evidence>
<dbReference type="RefSeq" id="WP_015792136.1">
    <property type="nucleotide sequence ID" value="NC_013131.1"/>
</dbReference>
<dbReference type="eggNOG" id="COG0208">
    <property type="taxonomic scope" value="Bacteria"/>
</dbReference>
<dbReference type="OrthoDB" id="5500270at2"/>
<dbReference type="SUPFAM" id="SSF47240">
    <property type="entry name" value="Ferritin-like"/>
    <property type="match status" value="1"/>
</dbReference>
<dbReference type="STRING" id="479433.Caci_3501"/>
<accession>C7Q987</accession>
<feature type="compositionally biased region" description="Basic and acidic residues" evidence="1">
    <location>
        <begin position="418"/>
        <end position="430"/>
    </location>
</feature>
<dbReference type="AlphaFoldDB" id="C7Q987"/>
<proteinExistence type="predicted"/>
<feature type="compositionally biased region" description="Low complexity" evidence="1">
    <location>
        <begin position="367"/>
        <end position="377"/>
    </location>
</feature>
<feature type="compositionally biased region" description="Low complexity" evidence="1">
    <location>
        <begin position="386"/>
        <end position="395"/>
    </location>
</feature>
<reference evidence="2 3" key="1">
    <citation type="journal article" date="2009" name="Stand. Genomic Sci.">
        <title>Complete genome sequence of Catenulispora acidiphila type strain (ID 139908).</title>
        <authorList>
            <person name="Copeland A."/>
            <person name="Lapidus A."/>
            <person name="Glavina Del Rio T."/>
            <person name="Nolan M."/>
            <person name="Lucas S."/>
            <person name="Chen F."/>
            <person name="Tice H."/>
            <person name="Cheng J.F."/>
            <person name="Bruce D."/>
            <person name="Goodwin L."/>
            <person name="Pitluck S."/>
            <person name="Mikhailova N."/>
            <person name="Pati A."/>
            <person name="Ivanova N."/>
            <person name="Mavromatis K."/>
            <person name="Chen A."/>
            <person name="Palaniappan K."/>
            <person name="Chain P."/>
            <person name="Land M."/>
            <person name="Hauser L."/>
            <person name="Chang Y.J."/>
            <person name="Jeffries C.D."/>
            <person name="Chertkov O."/>
            <person name="Brettin T."/>
            <person name="Detter J.C."/>
            <person name="Han C."/>
            <person name="Ali Z."/>
            <person name="Tindall B.J."/>
            <person name="Goker M."/>
            <person name="Bristow J."/>
            <person name="Eisen J.A."/>
            <person name="Markowitz V."/>
            <person name="Hugenholtz P."/>
            <person name="Kyrpides N.C."/>
            <person name="Klenk H.P."/>
        </authorList>
    </citation>
    <scope>NUCLEOTIDE SEQUENCE [LARGE SCALE GENOMIC DNA]</scope>
    <source>
        <strain evidence="3">DSM 44928 / JCM 14897 / NBRC 102108 / NRRL B-24433 / ID139908</strain>
    </source>
</reference>
<gene>
    <name evidence="2" type="ordered locus">Caci_3501</name>
</gene>
<dbReference type="GO" id="GO:0016491">
    <property type="term" value="F:oxidoreductase activity"/>
    <property type="evidence" value="ECO:0007669"/>
    <property type="project" value="InterPro"/>
</dbReference>
<dbReference type="HOGENOM" id="CLU_057296_0_0_11"/>
<keyword evidence="3" id="KW-1185">Reference proteome</keyword>
<dbReference type="Proteomes" id="UP000000851">
    <property type="component" value="Chromosome"/>
</dbReference>
<organism evidence="2 3">
    <name type="scientific">Catenulispora acidiphila (strain DSM 44928 / JCM 14897 / NBRC 102108 / NRRL B-24433 / ID139908)</name>
    <dbReference type="NCBI Taxonomy" id="479433"/>
    <lineage>
        <taxon>Bacteria</taxon>
        <taxon>Bacillati</taxon>
        <taxon>Actinomycetota</taxon>
        <taxon>Actinomycetes</taxon>
        <taxon>Catenulisporales</taxon>
        <taxon>Catenulisporaceae</taxon>
        <taxon>Catenulispora</taxon>
    </lineage>
</organism>
<dbReference type="Pfam" id="PF11583">
    <property type="entry name" value="AurF"/>
    <property type="match status" value="1"/>
</dbReference>
<dbReference type="EMBL" id="CP001700">
    <property type="protein sequence ID" value="ACU72407.1"/>
    <property type="molecule type" value="Genomic_DNA"/>
</dbReference>
<protein>
    <recommendedName>
        <fullName evidence="4">p-aminobenzoate N-oxygenase AurF</fullName>
    </recommendedName>
</protein>
<dbReference type="InterPro" id="IPR009078">
    <property type="entry name" value="Ferritin-like_SF"/>
</dbReference>
<dbReference type="InterPro" id="IPR025859">
    <property type="entry name" value="AurF/CmlI"/>
</dbReference>
<feature type="compositionally biased region" description="Basic and acidic residues" evidence="1">
    <location>
        <begin position="397"/>
        <end position="406"/>
    </location>
</feature>
<feature type="region of interest" description="Disordered" evidence="1">
    <location>
        <begin position="367"/>
        <end position="430"/>
    </location>
</feature>